<accession>A0ABQ1RJC5</accession>
<proteinExistence type="predicted"/>
<reference evidence="3" key="1">
    <citation type="journal article" date="2019" name="Int. J. Syst. Evol. Microbiol.">
        <title>The Global Catalogue of Microorganisms (GCM) 10K type strain sequencing project: providing services to taxonomists for standard genome sequencing and annotation.</title>
        <authorList>
            <consortium name="The Broad Institute Genomics Platform"/>
            <consortium name="The Broad Institute Genome Sequencing Center for Infectious Disease"/>
            <person name="Wu L."/>
            <person name="Ma J."/>
        </authorList>
    </citation>
    <scope>NUCLEOTIDE SEQUENCE [LARGE SCALE GENOMIC DNA]</scope>
    <source>
        <strain evidence="3">CCM 7640</strain>
    </source>
</reference>
<dbReference type="InterPro" id="IPR037401">
    <property type="entry name" value="SnoaL-like"/>
</dbReference>
<gene>
    <name evidence="2" type="ORF">GCM10007269_11660</name>
</gene>
<dbReference type="EMBL" id="BMCM01000001">
    <property type="protein sequence ID" value="GGD70096.1"/>
    <property type="molecule type" value="Genomic_DNA"/>
</dbReference>
<keyword evidence="3" id="KW-1185">Reference proteome</keyword>
<evidence type="ECO:0000313" key="3">
    <source>
        <dbReference type="Proteomes" id="UP000629365"/>
    </source>
</evidence>
<evidence type="ECO:0000313" key="2">
    <source>
        <dbReference type="EMBL" id="GGD70096.1"/>
    </source>
</evidence>
<comment type="caution">
    <text evidence="2">The sequence shown here is derived from an EMBL/GenBank/DDBJ whole genome shotgun (WGS) entry which is preliminary data.</text>
</comment>
<dbReference type="Pfam" id="PF13577">
    <property type="entry name" value="SnoaL_4"/>
    <property type="match status" value="1"/>
</dbReference>
<sequence length="168" mass="18638">MTMPESSPSAAELGDLLARVRLLEDDLNIRTTVTRMVGLVDMRDWEQLVTVFTPTVRADWSKLTSEPAGEVTVEALVDGWRRTLTGLTAIQHILGNILVTVTSETDADASAYVHAAQRLDADFASSLWIVAGTYDFHLVRHGGRWLISAATYRPAWGWGNRQIMDLAR</sequence>
<organism evidence="2 3">
    <name type="scientific">Microbacterium murale</name>
    <dbReference type="NCBI Taxonomy" id="1081040"/>
    <lineage>
        <taxon>Bacteria</taxon>
        <taxon>Bacillati</taxon>
        <taxon>Actinomycetota</taxon>
        <taxon>Actinomycetes</taxon>
        <taxon>Micrococcales</taxon>
        <taxon>Microbacteriaceae</taxon>
        <taxon>Microbacterium</taxon>
    </lineage>
</organism>
<evidence type="ECO:0000259" key="1">
    <source>
        <dbReference type="Pfam" id="PF13577"/>
    </source>
</evidence>
<dbReference type="Proteomes" id="UP000629365">
    <property type="component" value="Unassembled WGS sequence"/>
</dbReference>
<dbReference type="InterPro" id="IPR032710">
    <property type="entry name" value="NTF2-like_dom_sf"/>
</dbReference>
<name>A0ABQ1RJC5_9MICO</name>
<protein>
    <recommendedName>
        <fullName evidence="1">SnoaL-like domain-containing protein</fullName>
    </recommendedName>
</protein>
<dbReference type="SUPFAM" id="SSF54427">
    <property type="entry name" value="NTF2-like"/>
    <property type="match status" value="1"/>
</dbReference>
<feature type="domain" description="SnoaL-like" evidence="1">
    <location>
        <begin position="23"/>
        <end position="149"/>
    </location>
</feature>
<dbReference type="Gene3D" id="3.10.450.50">
    <property type="match status" value="1"/>
</dbReference>
<dbReference type="CDD" id="cd00531">
    <property type="entry name" value="NTF2_like"/>
    <property type="match status" value="1"/>
</dbReference>